<dbReference type="OrthoDB" id="2864495at2"/>
<name>A0A0A5GDM0_9BACI</name>
<reference evidence="1 2" key="1">
    <citation type="submission" date="2013-08" db="EMBL/GenBank/DDBJ databases">
        <authorList>
            <person name="Huang J."/>
            <person name="Wang G."/>
        </authorList>
    </citation>
    <scope>NUCLEOTIDE SEQUENCE [LARGE SCALE GENOMIC DNA]</scope>
    <source>
        <strain evidence="1 2">JSM 072002</strain>
    </source>
</reference>
<dbReference type="RefSeq" id="WP_036831597.1">
    <property type="nucleotide sequence ID" value="NZ_AVPG01000001.1"/>
</dbReference>
<dbReference type="AlphaFoldDB" id="A0A0A5GDM0"/>
<sequence length="354" mass="42447">MKTTVRDFILDNMTDLNFERLVDMLVMNKVFECELEYEMENTIFEYLNKQKSSYTQNNTFEILNEIRKMSVEMEIEIEVEVEFPEENPSVESPEVPIIDSSENDTEELELDISDLYDPFTRPRIKDKSEYTSFDQLKIAFLSETYESIEKNYIDPFDVNTTNYQRYVYQEKNRIALGLSNFIYESLHYTREHKLKNNFEQFSNEDSHVKIESDDTFNHGYCVHFLLDNRTRYISDRTRRAYYDEYQCEFEIIPPKFVDYNELQEDLSSWEYTYILAPFKAYLNEELIVPDVSENVLYDILEQLIDLLVYQGFTQIKQLIEVNRANGIYEDNIRYCHMLPITPVDDPDLEEFLPL</sequence>
<accession>A0A0A5GDM0</accession>
<evidence type="ECO:0000313" key="1">
    <source>
        <dbReference type="EMBL" id="KGX89220.1"/>
    </source>
</evidence>
<proteinExistence type="predicted"/>
<evidence type="ECO:0000313" key="2">
    <source>
        <dbReference type="Proteomes" id="UP000030401"/>
    </source>
</evidence>
<organism evidence="1 2">
    <name type="scientific">Pontibacillus litoralis JSM 072002</name>
    <dbReference type="NCBI Taxonomy" id="1385512"/>
    <lineage>
        <taxon>Bacteria</taxon>
        <taxon>Bacillati</taxon>
        <taxon>Bacillota</taxon>
        <taxon>Bacilli</taxon>
        <taxon>Bacillales</taxon>
        <taxon>Bacillaceae</taxon>
        <taxon>Pontibacillus</taxon>
    </lineage>
</organism>
<comment type="caution">
    <text evidence="1">The sequence shown here is derived from an EMBL/GenBank/DDBJ whole genome shotgun (WGS) entry which is preliminary data.</text>
</comment>
<protein>
    <submittedName>
        <fullName evidence="1">Uncharacterized protein</fullName>
    </submittedName>
</protein>
<dbReference type="EMBL" id="AVPG01000001">
    <property type="protein sequence ID" value="KGX89220.1"/>
    <property type="molecule type" value="Genomic_DNA"/>
</dbReference>
<dbReference type="Proteomes" id="UP000030401">
    <property type="component" value="Unassembled WGS sequence"/>
</dbReference>
<keyword evidence="2" id="KW-1185">Reference proteome</keyword>
<gene>
    <name evidence="1" type="ORF">N784_02310</name>
</gene>